<dbReference type="Gene3D" id="1.10.3210.10">
    <property type="entry name" value="Hypothetical protein af1432"/>
    <property type="match status" value="1"/>
</dbReference>
<dbReference type="CDD" id="cd00077">
    <property type="entry name" value="HDc"/>
    <property type="match status" value="1"/>
</dbReference>
<dbReference type="RefSeq" id="WP_184090194.1">
    <property type="nucleotide sequence ID" value="NZ_AP023367.1"/>
</dbReference>
<dbReference type="InterPro" id="IPR003607">
    <property type="entry name" value="HD/PDEase_dom"/>
</dbReference>
<dbReference type="PANTHER" id="PTHR45228:SF1">
    <property type="entry name" value="CYCLIC DI-GMP PHOSPHODIESTERASE TM_0186"/>
    <property type="match status" value="1"/>
</dbReference>
<dbReference type="InterPro" id="IPR006674">
    <property type="entry name" value="HD_domain"/>
</dbReference>
<dbReference type="InterPro" id="IPR037522">
    <property type="entry name" value="HD_GYP_dom"/>
</dbReference>
<dbReference type="Pfam" id="PF13487">
    <property type="entry name" value="HD_5"/>
    <property type="match status" value="1"/>
</dbReference>
<dbReference type="SUPFAM" id="SSF109604">
    <property type="entry name" value="HD-domain/PDEase-like"/>
    <property type="match status" value="1"/>
</dbReference>
<organism evidence="1 2">
    <name type="scientific">Anaerocolumna cellulosilytica</name>
    <dbReference type="NCBI Taxonomy" id="433286"/>
    <lineage>
        <taxon>Bacteria</taxon>
        <taxon>Bacillati</taxon>
        <taxon>Bacillota</taxon>
        <taxon>Clostridia</taxon>
        <taxon>Lachnospirales</taxon>
        <taxon>Lachnospiraceae</taxon>
        <taxon>Anaerocolumna</taxon>
    </lineage>
</organism>
<dbReference type="InterPro" id="IPR006675">
    <property type="entry name" value="HDIG_dom"/>
</dbReference>
<dbReference type="Proteomes" id="UP000515561">
    <property type="component" value="Chromosome"/>
</dbReference>
<evidence type="ECO:0000313" key="2">
    <source>
        <dbReference type="Proteomes" id="UP000515561"/>
    </source>
</evidence>
<dbReference type="AlphaFoldDB" id="A0A6S6QZJ5"/>
<gene>
    <name evidence="1" type="ORF">acsn021_08460</name>
</gene>
<dbReference type="KEGG" id="acel:acsn021_08460"/>
<evidence type="ECO:0000313" key="1">
    <source>
        <dbReference type="EMBL" id="BCJ93277.1"/>
    </source>
</evidence>
<dbReference type="PANTHER" id="PTHR45228">
    <property type="entry name" value="CYCLIC DI-GMP PHOSPHODIESTERASE TM_0186-RELATED"/>
    <property type="match status" value="1"/>
</dbReference>
<keyword evidence="2" id="KW-1185">Reference proteome</keyword>
<accession>A0A6S6QZJ5</accession>
<dbReference type="PROSITE" id="PS51831">
    <property type="entry name" value="HD"/>
    <property type="match status" value="1"/>
</dbReference>
<dbReference type="InterPro" id="IPR052020">
    <property type="entry name" value="Cyclic_di-GMP/3'3'-cGAMP_PDE"/>
</dbReference>
<dbReference type="NCBIfam" id="TIGR00277">
    <property type="entry name" value="HDIG"/>
    <property type="match status" value="1"/>
</dbReference>
<name>A0A6S6QZJ5_9FIRM</name>
<keyword evidence="1" id="KW-0378">Hydrolase</keyword>
<protein>
    <submittedName>
        <fullName evidence="1">Phosphohydrolase</fullName>
    </submittedName>
</protein>
<proteinExistence type="predicted"/>
<dbReference type="SMART" id="SM00471">
    <property type="entry name" value="HDc"/>
    <property type="match status" value="1"/>
</dbReference>
<sequence length="207" mass="23986">MSAENDRIYDFIDYHEIIECITGALDAKDPYTGNHSLRVSEMAQRICEMIGLKLHDIEEIHIAAHLHDIGKIGIPDVILHKEGPLTAQEWEIMKRHPKIGSDIISKSKRMLRIGEIVLYHHERYDGKGYPHGICANEIPVGSRIIAICDSIDAMSTKRSYRQELTMEQCYIEIERNLGAMYDPYIGRYVLEHWEELMQVKNRIRAKQ</sequence>
<dbReference type="EMBL" id="AP023367">
    <property type="protein sequence ID" value="BCJ93277.1"/>
    <property type="molecule type" value="Genomic_DNA"/>
</dbReference>
<reference evidence="1 2" key="1">
    <citation type="journal article" date="2016" name="Int. J. Syst. Evol. Microbiol.">
        <title>Descriptions of Anaerotaenia torta gen. nov., sp. nov. and Anaerocolumna cellulosilytica gen. nov., sp. nov. isolated from a methanogenic reactor of cattle waste.</title>
        <authorList>
            <person name="Uek A."/>
            <person name="Ohtaki Y."/>
            <person name="Kaku N."/>
            <person name="Ueki K."/>
        </authorList>
    </citation>
    <scope>NUCLEOTIDE SEQUENCE [LARGE SCALE GENOMIC DNA]</scope>
    <source>
        <strain evidence="1 2">SN021</strain>
    </source>
</reference>
<dbReference type="PROSITE" id="PS51832">
    <property type="entry name" value="HD_GYP"/>
    <property type="match status" value="1"/>
</dbReference>
<dbReference type="GO" id="GO:0016787">
    <property type="term" value="F:hydrolase activity"/>
    <property type="evidence" value="ECO:0007669"/>
    <property type="project" value="UniProtKB-KW"/>
</dbReference>